<comment type="subcellular location">
    <subcellularLocation>
        <location evidence="1">Membrane</location>
        <topology evidence="1">Multi-pass membrane protein</topology>
    </subcellularLocation>
</comment>
<proteinExistence type="predicted"/>
<feature type="transmembrane region" description="Helical" evidence="6">
    <location>
        <begin position="436"/>
        <end position="456"/>
    </location>
</feature>
<feature type="transmembrane region" description="Helical" evidence="6">
    <location>
        <begin position="508"/>
        <end position="531"/>
    </location>
</feature>
<dbReference type="GO" id="GO:0022857">
    <property type="term" value="F:transmembrane transporter activity"/>
    <property type="evidence" value="ECO:0007669"/>
    <property type="project" value="InterPro"/>
</dbReference>
<feature type="transmembrane region" description="Helical" evidence="6">
    <location>
        <begin position="268"/>
        <end position="289"/>
    </location>
</feature>
<evidence type="ECO:0000313" key="8">
    <source>
        <dbReference type="Proteomes" id="UP000195602"/>
    </source>
</evidence>
<keyword evidence="4 6" id="KW-1133">Transmembrane helix</keyword>
<sequence>MGANKIHNITSVRSNITSVRSNATSKVIHHLDTILSQREEVRSVNPNEAADDTDLLHQIGYKQEMRREYTTLQVFGIAFSIMGLLPSITTTAATGLEGGPVSFVWGWFVGGFFTLCLGISMSFLGSSIPTSGGLFFYANMFAPDSIRVPLSFLIGCSNSLALCGGLCSIDYGFVSEMFAAVYLANGFSPTKYQEYGVFVACVVSQLVLCSVTTRLTAQVQSISICLNVFIIILFFIAVPAGAGGKFGFNDAHFIFGKFENLRTWNNGWSFMLSWMPVIWTIGAFDSCIHMSEECRDPTRKVPIGIIGSITVCWVVGWCICIVLCACIKDGDITRVIESDTGMVVAQIIYDSLGKKWAIAFMALICAAQYMMGASILIALSRQVFSFARDEGLPFVYNYVKVINPKIMVPLRATLFSGILSCILALLILINSTAANALFSLAVAGNLLAWGVPMLLVILPTKAAKRFVPGPFYSKTFFYPVNIISCLWVAYVIVMSMFPDSKTVTKDTMNYTCVINGGVWLLSLVYFFVYGYRHYHGPKSNLTSDDTDVYEEESYTHGEKGHMT</sequence>
<dbReference type="Proteomes" id="UP000195602">
    <property type="component" value="Unassembled WGS sequence"/>
</dbReference>
<evidence type="ECO:0000256" key="6">
    <source>
        <dbReference type="SAM" id="Phobius"/>
    </source>
</evidence>
<dbReference type="GO" id="GO:0016020">
    <property type="term" value="C:membrane"/>
    <property type="evidence" value="ECO:0007669"/>
    <property type="project" value="UniProtKB-SubCell"/>
</dbReference>
<dbReference type="KEGG" id="clus:A9F13_12g02222"/>
<organism evidence="7 8">
    <name type="scientific">Clavispora lusitaniae</name>
    <name type="common">Candida lusitaniae</name>
    <dbReference type="NCBI Taxonomy" id="36911"/>
    <lineage>
        <taxon>Eukaryota</taxon>
        <taxon>Fungi</taxon>
        <taxon>Dikarya</taxon>
        <taxon>Ascomycota</taxon>
        <taxon>Saccharomycotina</taxon>
        <taxon>Pichiomycetes</taxon>
        <taxon>Metschnikowiaceae</taxon>
        <taxon>Clavispora</taxon>
    </lineage>
</organism>
<protein>
    <submittedName>
        <fullName evidence="7">GABA-specific permease</fullName>
    </submittedName>
</protein>
<dbReference type="PANTHER" id="PTHR45649:SF6">
    <property type="entry name" value="GABA-SPECIFIC PERMEASE"/>
    <property type="match status" value="1"/>
</dbReference>
<dbReference type="PANTHER" id="PTHR45649">
    <property type="entry name" value="AMINO-ACID PERMEASE BAT1"/>
    <property type="match status" value="1"/>
</dbReference>
<dbReference type="PIRSF" id="PIRSF006060">
    <property type="entry name" value="AA_transporter"/>
    <property type="match status" value="1"/>
</dbReference>
<keyword evidence="5 6" id="KW-0472">Membrane</keyword>
<dbReference type="InterPro" id="IPR002293">
    <property type="entry name" value="AA/rel_permease1"/>
</dbReference>
<keyword evidence="3 6" id="KW-0812">Transmembrane</keyword>
<feature type="transmembrane region" description="Helical" evidence="6">
    <location>
        <begin position="476"/>
        <end position="496"/>
    </location>
</feature>
<dbReference type="Gene3D" id="1.20.1740.10">
    <property type="entry name" value="Amino acid/polyamine transporter I"/>
    <property type="match status" value="1"/>
</dbReference>
<comment type="caution">
    <text evidence="7">The sequence shown here is derived from an EMBL/GenBank/DDBJ whole genome shotgun (WGS) entry which is preliminary data.</text>
</comment>
<dbReference type="Pfam" id="PF13520">
    <property type="entry name" value="AA_permease_2"/>
    <property type="match status" value="1"/>
</dbReference>
<feature type="transmembrane region" description="Helical" evidence="6">
    <location>
        <begin position="410"/>
        <end position="430"/>
    </location>
</feature>
<feature type="transmembrane region" description="Helical" evidence="6">
    <location>
        <begin position="224"/>
        <end position="248"/>
    </location>
</feature>
<feature type="transmembrane region" description="Helical" evidence="6">
    <location>
        <begin position="194"/>
        <end position="212"/>
    </location>
</feature>
<feature type="transmembrane region" description="Helical" evidence="6">
    <location>
        <begin position="356"/>
        <end position="379"/>
    </location>
</feature>
<evidence type="ECO:0000256" key="3">
    <source>
        <dbReference type="ARBA" id="ARBA00022692"/>
    </source>
</evidence>
<evidence type="ECO:0000256" key="4">
    <source>
        <dbReference type="ARBA" id="ARBA00022989"/>
    </source>
</evidence>
<reference evidence="7 8" key="1">
    <citation type="submission" date="2017-04" db="EMBL/GenBank/DDBJ databases">
        <title>Draft genome of the yeast Clavispora lusitaniae type strain CBS 6936.</title>
        <authorList>
            <person name="Durrens P."/>
            <person name="Klopp C."/>
            <person name="Biteau N."/>
            <person name="Fitton-Ouhabi V."/>
            <person name="Dementhon K."/>
            <person name="Accoceberry I."/>
            <person name="Sherman D.J."/>
            <person name="Noel T."/>
        </authorList>
    </citation>
    <scope>NUCLEOTIDE SEQUENCE [LARGE SCALE GENOMIC DNA]</scope>
    <source>
        <strain evidence="7 8">CBS 6936</strain>
    </source>
</reference>
<evidence type="ECO:0000256" key="1">
    <source>
        <dbReference type="ARBA" id="ARBA00004141"/>
    </source>
</evidence>
<feature type="transmembrane region" description="Helical" evidence="6">
    <location>
        <begin position="301"/>
        <end position="325"/>
    </location>
</feature>
<gene>
    <name evidence="7" type="ORF">A9F13_12g02222</name>
</gene>
<feature type="transmembrane region" description="Helical" evidence="6">
    <location>
        <begin position="72"/>
        <end position="93"/>
    </location>
</feature>
<keyword evidence="2" id="KW-0813">Transport</keyword>
<evidence type="ECO:0000256" key="2">
    <source>
        <dbReference type="ARBA" id="ARBA00022448"/>
    </source>
</evidence>
<name>A0AA91T0Y2_CLALS</name>
<feature type="transmembrane region" description="Helical" evidence="6">
    <location>
        <begin position="105"/>
        <end position="138"/>
    </location>
</feature>
<accession>A0AA91T0Y2</accession>
<dbReference type="EMBL" id="LYUB02000012">
    <property type="protein sequence ID" value="OVF07668.1"/>
    <property type="molecule type" value="Genomic_DNA"/>
</dbReference>
<dbReference type="AlphaFoldDB" id="A0AA91T0Y2"/>
<evidence type="ECO:0000256" key="5">
    <source>
        <dbReference type="ARBA" id="ARBA00023136"/>
    </source>
</evidence>
<evidence type="ECO:0000313" key="7">
    <source>
        <dbReference type="EMBL" id="OVF07668.1"/>
    </source>
</evidence>